<organism evidence="1">
    <name type="scientific">marine sediment metagenome</name>
    <dbReference type="NCBI Taxonomy" id="412755"/>
    <lineage>
        <taxon>unclassified sequences</taxon>
        <taxon>metagenomes</taxon>
        <taxon>ecological metagenomes</taxon>
    </lineage>
</organism>
<accession>A0A0F9KKN9</accession>
<name>A0A0F9KKN9_9ZZZZ</name>
<protein>
    <submittedName>
        <fullName evidence="1">Uncharacterized protein</fullName>
    </submittedName>
</protein>
<reference evidence="1" key="1">
    <citation type="journal article" date="2015" name="Nature">
        <title>Complex archaea that bridge the gap between prokaryotes and eukaryotes.</title>
        <authorList>
            <person name="Spang A."/>
            <person name="Saw J.H."/>
            <person name="Jorgensen S.L."/>
            <person name="Zaremba-Niedzwiedzka K."/>
            <person name="Martijn J."/>
            <person name="Lind A.E."/>
            <person name="van Eijk R."/>
            <person name="Schleper C."/>
            <person name="Guy L."/>
            <person name="Ettema T.J."/>
        </authorList>
    </citation>
    <scope>NUCLEOTIDE SEQUENCE</scope>
</reference>
<evidence type="ECO:0000313" key="1">
    <source>
        <dbReference type="EMBL" id="KKM82704.1"/>
    </source>
</evidence>
<dbReference type="EMBL" id="LAZR01007821">
    <property type="protein sequence ID" value="KKM82704.1"/>
    <property type="molecule type" value="Genomic_DNA"/>
</dbReference>
<gene>
    <name evidence="1" type="ORF">LCGC14_1316810</name>
</gene>
<dbReference type="AlphaFoldDB" id="A0A0F9KKN9"/>
<sequence>MCKVQIPQEESDKILAVGQKMRYEGKEAVITDIRVWHDLGTLVGPPHRAVPVFDLKGDGWSVINAKLDELELWKPSPELPRAPGSV</sequence>
<proteinExistence type="predicted"/>
<comment type="caution">
    <text evidence="1">The sequence shown here is derived from an EMBL/GenBank/DDBJ whole genome shotgun (WGS) entry which is preliminary data.</text>
</comment>